<dbReference type="AlphaFoldDB" id="N9FVR2"/>
<evidence type="ECO:0000259" key="3">
    <source>
        <dbReference type="Pfam" id="PF22881"/>
    </source>
</evidence>
<dbReference type="NCBIfam" id="NF033645">
    <property type="entry name" value="pilus_FilE"/>
    <property type="match status" value="1"/>
</dbReference>
<accession>N9FVR2</accession>
<dbReference type="HOGENOM" id="CLU_044038_1_0_6"/>
<dbReference type="Proteomes" id="UP000017670">
    <property type="component" value="Unassembled WGS sequence"/>
</dbReference>
<evidence type="ECO:0000256" key="1">
    <source>
        <dbReference type="SAM" id="MobiDB-lite"/>
    </source>
</evidence>
<evidence type="ECO:0000256" key="2">
    <source>
        <dbReference type="SAM" id="SignalP"/>
    </source>
</evidence>
<dbReference type="RefSeq" id="WP_005057773.1">
    <property type="nucleotide sequence ID" value="NZ_KB849763.1"/>
</dbReference>
<feature type="signal peptide" evidence="2">
    <location>
        <begin position="1"/>
        <end position="28"/>
    </location>
</feature>
<evidence type="ECO:0000313" key="5">
    <source>
        <dbReference type="Proteomes" id="UP000017670"/>
    </source>
</evidence>
<proteinExistence type="predicted"/>
<organism evidence="4 5">
    <name type="scientific">Acinetobacter beijerinckii CIP 110307</name>
    <dbReference type="NCBI Taxonomy" id="1217648"/>
    <lineage>
        <taxon>Bacteria</taxon>
        <taxon>Pseudomonadati</taxon>
        <taxon>Pseudomonadota</taxon>
        <taxon>Gammaproteobacteria</taxon>
        <taxon>Moraxellales</taxon>
        <taxon>Moraxellaceae</taxon>
        <taxon>Acinetobacter</taxon>
    </lineage>
</organism>
<feature type="chain" id="PRO_5004142571" description="FilE C-terminal domain-containing protein" evidence="2">
    <location>
        <begin position="29"/>
        <end position="391"/>
    </location>
</feature>
<dbReference type="eggNOG" id="ENOG5033TW3">
    <property type="taxonomic scope" value="Bacteria"/>
</dbReference>
<dbReference type="GeneID" id="29855002"/>
<keyword evidence="5" id="KW-1185">Reference proteome</keyword>
<sequence length="391" mass="43977">MEKKTNQRSKLALLTLCLTFASGTYVYADGFYTIIGPDGRPMIVPKRIENKSLDSDNRVTETVKREIPVQQQSQEKQQINNPLVVDSAQSKKQTQPRAENGVEINNKAHQVESVNKIELKASPKREQQKSVKLNVEQPKIISSTAPTLVVQNLDKTEVSPTGNETKPFTNIDGTEYVNNEFLENQEFNLEGKKRFYSFPDGSGRMETIERKKGVSRSVLDKILGKQPTSSTTIALAENYVRLSAEDLAIAFENDRCFLQDYSKSIKTLTSQKEIGLWPRKPLKEKFEYEVVKIDSKVDYIQVDSYASSNQKPSYYWPLIVFLDDKGCMQEGVSGFKNGLTPATLLQHSAIHGVVKIPLNTKYLMMTPLASAVDVSEQELSNQGQIKISVLQ</sequence>
<reference evidence="4 5" key="1">
    <citation type="submission" date="2013-02" db="EMBL/GenBank/DDBJ databases">
        <title>The Genome Sequence of Acinetobacter beijerinckii CIP 110307.</title>
        <authorList>
            <consortium name="The Broad Institute Genome Sequencing Platform"/>
            <consortium name="The Broad Institute Genome Sequencing Center for Infectious Disease"/>
            <person name="Cerqueira G."/>
            <person name="Feldgarden M."/>
            <person name="Courvalin P."/>
            <person name="Perichon B."/>
            <person name="Grillot-Courvalin C."/>
            <person name="Clermont D."/>
            <person name="Rocha E."/>
            <person name="Yoon E.-J."/>
            <person name="Nemec A."/>
            <person name="Walker B."/>
            <person name="Young S.K."/>
            <person name="Zeng Q."/>
            <person name="Gargeya S."/>
            <person name="Fitzgerald M."/>
            <person name="Haas B."/>
            <person name="Abouelleil A."/>
            <person name="Alvarado L."/>
            <person name="Arachchi H.M."/>
            <person name="Berlin A.M."/>
            <person name="Chapman S.B."/>
            <person name="Dewar J."/>
            <person name="Goldberg J."/>
            <person name="Griggs A."/>
            <person name="Gujja S."/>
            <person name="Hansen M."/>
            <person name="Howarth C."/>
            <person name="Imamovic A."/>
            <person name="Larimer J."/>
            <person name="McCowan C."/>
            <person name="Murphy C."/>
            <person name="Neiman D."/>
            <person name="Pearson M."/>
            <person name="Priest M."/>
            <person name="Roberts A."/>
            <person name="Saif S."/>
            <person name="Shea T."/>
            <person name="Sisk P."/>
            <person name="Sykes S."/>
            <person name="Wortman J."/>
            <person name="Nusbaum C."/>
            <person name="Birren B."/>
        </authorList>
    </citation>
    <scope>NUCLEOTIDE SEQUENCE [LARGE SCALE GENOMIC DNA]</scope>
    <source>
        <strain evidence="4 5">CIP 110307</strain>
    </source>
</reference>
<protein>
    <recommendedName>
        <fullName evidence="3">FilE C-terminal domain-containing protein</fullName>
    </recommendedName>
</protein>
<dbReference type="EMBL" id="APQL01000001">
    <property type="protein sequence ID" value="ENW08991.1"/>
    <property type="molecule type" value="Genomic_DNA"/>
</dbReference>
<dbReference type="Pfam" id="PF22881">
    <property type="entry name" value="FilE_C"/>
    <property type="match status" value="1"/>
</dbReference>
<dbReference type="InterPro" id="IPR049782">
    <property type="entry name" value="FilE-like"/>
</dbReference>
<gene>
    <name evidence="4" type="ORF">F933_00326</name>
</gene>
<dbReference type="PATRIC" id="fig|1217648.3.peg.316"/>
<dbReference type="InterPro" id="IPR055226">
    <property type="entry name" value="FilE_C"/>
</dbReference>
<comment type="caution">
    <text evidence="4">The sequence shown here is derived from an EMBL/GenBank/DDBJ whole genome shotgun (WGS) entry which is preliminary data.</text>
</comment>
<name>N9FVR2_9GAMM</name>
<feature type="domain" description="FilE C-terminal" evidence="3">
    <location>
        <begin position="227"/>
        <end position="391"/>
    </location>
</feature>
<feature type="compositionally biased region" description="Polar residues" evidence="1">
    <location>
        <begin position="87"/>
        <end position="97"/>
    </location>
</feature>
<keyword evidence="2" id="KW-0732">Signal</keyword>
<feature type="region of interest" description="Disordered" evidence="1">
    <location>
        <begin position="67"/>
        <end position="100"/>
    </location>
</feature>
<evidence type="ECO:0000313" key="4">
    <source>
        <dbReference type="EMBL" id="ENW08991.1"/>
    </source>
</evidence>